<keyword evidence="1" id="KW-0812">Transmembrane</keyword>
<gene>
    <name evidence="2" type="ORF">ACFQZJ_11375</name>
</gene>
<evidence type="ECO:0000313" key="3">
    <source>
        <dbReference type="Proteomes" id="UP001597012"/>
    </source>
</evidence>
<proteinExistence type="predicted"/>
<reference evidence="3" key="1">
    <citation type="journal article" date="2019" name="Int. J. Syst. Evol. Microbiol.">
        <title>The Global Catalogue of Microorganisms (GCM) 10K type strain sequencing project: providing services to taxonomists for standard genome sequencing and annotation.</title>
        <authorList>
            <consortium name="The Broad Institute Genomics Platform"/>
            <consortium name="The Broad Institute Genome Sequencing Center for Infectious Disease"/>
            <person name="Wu L."/>
            <person name="Ma J."/>
        </authorList>
    </citation>
    <scope>NUCLEOTIDE SEQUENCE [LARGE SCALE GENOMIC DNA]</scope>
    <source>
        <strain evidence="3">CCUG 61948</strain>
    </source>
</reference>
<dbReference type="Proteomes" id="UP001597012">
    <property type="component" value="Unassembled WGS sequence"/>
</dbReference>
<accession>A0ABW3B416</accession>
<feature type="transmembrane region" description="Helical" evidence="1">
    <location>
        <begin position="47"/>
        <end position="66"/>
    </location>
</feature>
<comment type="caution">
    <text evidence="2">The sequence shown here is derived from an EMBL/GenBank/DDBJ whole genome shotgun (WGS) entry which is preliminary data.</text>
</comment>
<feature type="transmembrane region" description="Helical" evidence="1">
    <location>
        <begin position="12"/>
        <end position="35"/>
    </location>
</feature>
<evidence type="ECO:0000313" key="2">
    <source>
        <dbReference type="EMBL" id="MFD0798067.1"/>
    </source>
</evidence>
<dbReference type="EMBL" id="JBHTHY010000007">
    <property type="protein sequence ID" value="MFD0798067.1"/>
    <property type="molecule type" value="Genomic_DNA"/>
</dbReference>
<name>A0ABW3B416_9FLAO</name>
<dbReference type="RefSeq" id="WP_379934628.1">
    <property type="nucleotide sequence ID" value="NZ_JBHTHY010000007.1"/>
</dbReference>
<keyword evidence="1" id="KW-1133">Transmembrane helix</keyword>
<keyword evidence="3" id="KW-1185">Reference proteome</keyword>
<protein>
    <submittedName>
        <fullName evidence="2">Uncharacterized protein</fullName>
    </submittedName>
</protein>
<organism evidence="2 3">
    <name type="scientific">Maribacter chungangensis</name>
    <dbReference type="NCBI Taxonomy" id="1069117"/>
    <lineage>
        <taxon>Bacteria</taxon>
        <taxon>Pseudomonadati</taxon>
        <taxon>Bacteroidota</taxon>
        <taxon>Flavobacteriia</taxon>
        <taxon>Flavobacteriales</taxon>
        <taxon>Flavobacteriaceae</taxon>
        <taxon>Maribacter</taxon>
    </lineage>
</organism>
<evidence type="ECO:0000256" key="1">
    <source>
        <dbReference type="SAM" id="Phobius"/>
    </source>
</evidence>
<keyword evidence="1" id="KW-0472">Membrane</keyword>
<sequence>MRVFNETQRFNQWWLWLILGASALVVINKPIINWIQSDFKDTSAFDTGFLIGCGTVLFVLYLFILFKLTTSIDERGISYQFFPMQLQPKLLLWKEIEKVWTRQYRPLMENGGWGYKWGTSGKVMTVKGNKGIQIKMKNGKSLLLGTQKMKEAQAVLNKYHTTNEGI</sequence>